<feature type="region of interest" description="Disordered" evidence="1">
    <location>
        <begin position="1"/>
        <end position="20"/>
    </location>
</feature>
<organism evidence="3 4">
    <name type="scientific">Nonomuraea indica</name>
    <dbReference type="NCBI Taxonomy" id="1581193"/>
    <lineage>
        <taxon>Bacteria</taxon>
        <taxon>Bacillati</taxon>
        <taxon>Actinomycetota</taxon>
        <taxon>Actinomycetes</taxon>
        <taxon>Streptosporangiales</taxon>
        <taxon>Streptosporangiaceae</taxon>
        <taxon>Nonomuraea</taxon>
    </lineage>
</organism>
<comment type="caution">
    <text evidence="3">The sequence shown here is derived from an EMBL/GenBank/DDBJ whole genome shotgun (WGS) entry which is preliminary data.</text>
</comment>
<dbReference type="Proteomes" id="UP001612928">
    <property type="component" value="Unassembled WGS sequence"/>
</dbReference>
<keyword evidence="2" id="KW-1133">Transmembrane helix</keyword>
<evidence type="ECO:0000256" key="1">
    <source>
        <dbReference type="SAM" id="MobiDB-lite"/>
    </source>
</evidence>
<gene>
    <name evidence="3" type="ORF">ACIBP5_12795</name>
</gene>
<evidence type="ECO:0000256" key="2">
    <source>
        <dbReference type="SAM" id="Phobius"/>
    </source>
</evidence>
<feature type="transmembrane region" description="Helical" evidence="2">
    <location>
        <begin position="40"/>
        <end position="61"/>
    </location>
</feature>
<name>A0ABW8A207_9ACTN</name>
<feature type="transmembrane region" description="Helical" evidence="2">
    <location>
        <begin position="347"/>
        <end position="369"/>
    </location>
</feature>
<reference evidence="3 4" key="1">
    <citation type="submission" date="2024-10" db="EMBL/GenBank/DDBJ databases">
        <title>The Natural Products Discovery Center: Release of the First 8490 Sequenced Strains for Exploring Actinobacteria Biosynthetic Diversity.</title>
        <authorList>
            <person name="Kalkreuter E."/>
            <person name="Kautsar S.A."/>
            <person name="Yang D."/>
            <person name="Bader C.D."/>
            <person name="Teijaro C.N."/>
            <person name="Fluegel L."/>
            <person name="Davis C.M."/>
            <person name="Simpson J.R."/>
            <person name="Lauterbach L."/>
            <person name="Steele A.D."/>
            <person name="Gui C."/>
            <person name="Meng S."/>
            <person name="Li G."/>
            <person name="Viehrig K."/>
            <person name="Ye F."/>
            <person name="Su P."/>
            <person name="Kiefer A.F."/>
            <person name="Nichols A."/>
            <person name="Cepeda A.J."/>
            <person name="Yan W."/>
            <person name="Fan B."/>
            <person name="Jiang Y."/>
            <person name="Adhikari A."/>
            <person name="Zheng C.-J."/>
            <person name="Schuster L."/>
            <person name="Cowan T.M."/>
            <person name="Smanski M.J."/>
            <person name="Chevrette M.G."/>
            <person name="De Carvalho L.P.S."/>
            <person name="Shen B."/>
        </authorList>
    </citation>
    <scope>NUCLEOTIDE SEQUENCE [LARGE SCALE GENOMIC DNA]</scope>
    <source>
        <strain evidence="3 4">NPDC049503</strain>
    </source>
</reference>
<feature type="transmembrane region" description="Helical" evidence="2">
    <location>
        <begin position="207"/>
        <end position="231"/>
    </location>
</feature>
<feature type="transmembrane region" description="Helical" evidence="2">
    <location>
        <begin position="271"/>
        <end position="293"/>
    </location>
</feature>
<feature type="compositionally biased region" description="Pro residues" evidence="1">
    <location>
        <begin position="10"/>
        <end position="20"/>
    </location>
</feature>
<dbReference type="EMBL" id="JBITMB010000003">
    <property type="protein sequence ID" value="MFI7440824.1"/>
    <property type="molecule type" value="Genomic_DNA"/>
</dbReference>
<evidence type="ECO:0000313" key="4">
    <source>
        <dbReference type="Proteomes" id="UP001612928"/>
    </source>
</evidence>
<keyword evidence="2" id="KW-0812">Transmembrane</keyword>
<accession>A0ABW8A207</accession>
<keyword evidence="2" id="KW-0472">Membrane</keyword>
<keyword evidence="4" id="KW-1185">Reference proteome</keyword>
<dbReference type="RefSeq" id="WP_397020622.1">
    <property type="nucleotide sequence ID" value="NZ_JBITMB010000003.1"/>
</dbReference>
<evidence type="ECO:0008006" key="5">
    <source>
        <dbReference type="Google" id="ProtNLM"/>
    </source>
</evidence>
<proteinExistence type="predicted"/>
<feature type="transmembrane region" description="Helical" evidence="2">
    <location>
        <begin position="73"/>
        <end position="98"/>
    </location>
</feature>
<sequence>MSGSSGVAAPPRPAPPSAPRMPSPFSLPLHALRLLGRCGLALALWFSAGELIRFGLLYAATEVAYGDFRQVRLVIMTTLLTLVVLAGMTVVTGMLHSLRGALWETRARAAEGAADEPFFTALDRVAPAFAVLYLAWGFQVEDARDLVQMDLFHHIFDLTDAALFGEESQVGQGFIDIDWRVSAGTMVAAFGLKTLFAKLVERGGGRFYGFAAAFSEFAFVFYGLNATFALAQARSEWVEHRAVVSGAEKALTSAKENVAVVEAVASALGEVWPLLLSAVALPLVWLTVAMLVFGTYADDTRTMVSGTRFERGVDRLEGSHDLTRQSVNRLTGGFQERWVPLVNSLRLIVKGGAPLFGMMCLCHVAVTVGAQYADRAVRTLIGSQVEWTWFYLGAPVSFVRDLLVTTVTMALLAAAFDLAATRARLRGEAFTAGSAASSGAAPESSAV</sequence>
<feature type="transmembrane region" description="Helical" evidence="2">
    <location>
        <begin position="389"/>
        <end position="416"/>
    </location>
</feature>
<protein>
    <recommendedName>
        <fullName evidence="5">ABC transmembrane type-1 domain-containing protein</fullName>
    </recommendedName>
</protein>
<evidence type="ECO:0000313" key="3">
    <source>
        <dbReference type="EMBL" id="MFI7440824.1"/>
    </source>
</evidence>